<evidence type="ECO:0000313" key="2">
    <source>
        <dbReference type="Proteomes" id="UP000033428"/>
    </source>
</evidence>
<organism evidence="1 2">
    <name type="scientific">Candidatus Omnitrophus magneticus</name>
    <dbReference type="NCBI Taxonomy" id="1609969"/>
    <lineage>
        <taxon>Bacteria</taxon>
        <taxon>Pseudomonadati</taxon>
        <taxon>Candidatus Omnitrophota</taxon>
        <taxon>Candidatus Omnitrophus</taxon>
    </lineage>
</organism>
<keyword evidence="2" id="KW-1185">Reference proteome</keyword>
<reference evidence="1 2" key="1">
    <citation type="submission" date="2015-02" db="EMBL/GenBank/DDBJ databases">
        <title>Single-cell genomics of uncultivated deep-branching MTB reveals a conserved set of magnetosome genes.</title>
        <authorList>
            <person name="Kolinko S."/>
            <person name="Richter M."/>
            <person name="Glockner F.O."/>
            <person name="Brachmann A."/>
            <person name="Schuler D."/>
        </authorList>
    </citation>
    <scope>NUCLEOTIDE SEQUENCE [LARGE SCALE GENOMIC DNA]</scope>
    <source>
        <strain evidence="1">SKK-01</strain>
    </source>
</reference>
<comment type="caution">
    <text evidence="1">The sequence shown here is derived from an EMBL/GenBank/DDBJ whole genome shotgun (WGS) entry which is preliminary data.</text>
</comment>
<accession>A0A0F0CMA9</accession>
<protein>
    <submittedName>
        <fullName evidence="1">Uncharacterized protein</fullName>
    </submittedName>
</protein>
<name>A0A0F0CMA9_9BACT</name>
<evidence type="ECO:0000313" key="1">
    <source>
        <dbReference type="EMBL" id="KJJ84382.1"/>
    </source>
</evidence>
<dbReference type="Proteomes" id="UP000033428">
    <property type="component" value="Unassembled WGS sequence"/>
</dbReference>
<dbReference type="AlphaFoldDB" id="A0A0F0CMA9"/>
<sequence length="49" mass="6158">MPTIVSLIFRVTKVFIERDDAPFDVKIIIYRRYFCYKNLLYFFWSRLFI</sequence>
<gene>
    <name evidence="1" type="ORF">OMAG_001845</name>
</gene>
<dbReference type="EMBL" id="JYNY01000372">
    <property type="protein sequence ID" value="KJJ84382.1"/>
    <property type="molecule type" value="Genomic_DNA"/>
</dbReference>
<proteinExistence type="predicted"/>